<proteinExistence type="predicted"/>
<dbReference type="PANTHER" id="PTHR44943:SF8">
    <property type="entry name" value="TPR REPEAT-CONTAINING PROTEIN MJ0263"/>
    <property type="match status" value="1"/>
</dbReference>
<evidence type="ECO:0000256" key="1">
    <source>
        <dbReference type="ARBA" id="ARBA00022737"/>
    </source>
</evidence>
<dbReference type="AlphaFoldDB" id="A0A1I4NX29"/>
<keyword evidence="2" id="KW-0802">TPR repeat</keyword>
<evidence type="ECO:0000313" key="4">
    <source>
        <dbReference type="Proteomes" id="UP000198535"/>
    </source>
</evidence>
<keyword evidence="1" id="KW-0677">Repeat</keyword>
<dbReference type="Pfam" id="PF13181">
    <property type="entry name" value="TPR_8"/>
    <property type="match status" value="1"/>
</dbReference>
<dbReference type="InterPro" id="IPR019734">
    <property type="entry name" value="TPR_rpt"/>
</dbReference>
<dbReference type="EMBL" id="FOUJ01000001">
    <property type="protein sequence ID" value="SFM20104.1"/>
    <property type="molecule type" value="Genomic_DNA"/>
</dbReference>
<keyword evidence="4" id="KW-1185">Reference proteome</keyword>
<dbReference type="Pfam" id="PF13431">
    <property type="entry name" value="TPR_17"/>
    <property type="match status" value="1"/>
</dbReference>
<dbReference type="PANTHER" id="PTHR44943">
    <property type="entry name" value="CELLULOSE SYNTHASE OPERON PROTEIN C"/>
    <property type="match status" value="1"/>
</dbReference>
<gene>
    <name evidence="3" type="ORF">SAMN04488696_0316</name>
</gene>
<evidence type="ECO:0000313" key="3">
    <source>
        <dbReference type="EMBL" id="SFM20104.1"/>
    </source>
</evidence>
<sequence length="236" mass="27231">MRTKNSDIVRNWVEKGISEKDPKKKLHYFDMALELDPNDPAALNNKGMVLHKEGKPRDAIDYYDRILKQYNMTRSLPALYNKSLALKEIGMNEAALTFMNRALKQQPDNEKIKKHVEDLTLIVEGKADKRTSKPANVPSKDLAVNQIYDRWEPPAVTTLLAHAMKCSQKDIKYYKGFGEDLVKEKIIQENLSNKLYSCSSCKFCTDDRCHYKDTKGMMVAPKAICRNFRPRNKDNK</sequence>
<organism evidence="3 4">
    <name type="scientific">Methanolobus profundi</name>
    <dbReference type="NCBI Taxonomy" id="487685"/>
    <lineage>
        <taxon>Archaea</taxon>
        <taxon>Methanobacteriati</taxon>
        <taxon>Methanobacteriota</taxon>
        <taxon>Stenosarchaea group</taxon>
        <taxon>Methanomicrobia</taxon>
        <taxon>Methanosarcinales</taxon>
        <taxon>Methanosarcinaceae</taxon>
        <taxon>Methanolobus</taxon>
    </lineage>
</organism>
<evidence type="ECO:0000256" key="2">
    <source>
        <dbReference type="ARBA" id="ARBA00022803"/>
    </source>
</evidence>
<dbReference type="Proteomes" id="UP000198535">
    <property type="component" value="Unassembled WGS sequence"/>
</dbReference>
<dbReference type="SMART" id="SM00028">
    <property type="entry name" value="TPR"/>
    <property type="match status" value="2"/>
</dbReference>
<dbReference type="InterPro" id="IPR051685">
    <property type="entry name" value="Ycf3/AcsC/BcsC/TPR_MFPF"/>
</dbReference>
<accession>A0A1I4NX29</accession>
<name>A0A1I4NX29_9EURY</name>
<dbReference type="STRING" id="487685.SAMN04488696_0316"/>
<dbReference type="SUPFAM" id="SSF48452">
    <property type="entry name" value="TPR-like"/>
    <property type="match status" value="1"/>
</dbReference>
<reference evidence="4" key="1">
    <citation type="submission" date="2016-10" db="EMBL/GenBank/DDBJ databases">
        <authorList>
            <person name="Varghese N."/>
            <person name="Submissions S."/>
        </authorList>
    </citation>
    <scope>NUCLEOTIDE SEQUENCE [LARGE SCALE GENOMIC DNA]</scope>
    <source>
        <strain evidence="4">Mob M</strain>
    </source>
</reference>
<dbReference type="InterPro" id="IPR011990">
    <property type="entry name" value="TPR-like_helical_dom_sf"/>
</dbReference>
<protein>
    <submittedName>
        <fullName evidence="3">TPR repeat-containing protein</fullName>
    </submittedName>
</protein>
<dbReference type="RefSeq" id="WP_091932202.1">
    <property type="nucleotide sequence ID" value="NZ_FOUJ01000001.1"/>
</dbReference>
<dbReference type="OrthoDB" id="115601at2157"/>
<dbReference type="Gene3D" id="1.25.40.10">
    <property type="entry name" value="Tetratricopeptide repeat domain"/>
    <property type="match status" value="1"/>
</dbReference>